<dbReference type="InterPro" id="IPR004838">
    <property type="entry name" value="NHTrfase_class1_PyrdxlP-BS"/>
</dbReference>
<dbReference type="CDD" id="cd00609">
    <property type="entry name" value="AAT_like"/>
    <property type="match status" value="1"/>
</dbReference>
<dbReference type="STRING" id="596151.DesfrDRAFT_3173"/>
<accession>E1JZX3</accession>
<gene>
    <name evidence="3" type="ORF">DesfrDRAFT_3173</name>
</gene>
<protein>
    <recommendedName>
        <fullName evidence="1">Aminotransferase</fullName>
        <ecNumber evidence="1">2.6.1.-</ecNumber>
    </recommendedName>
</protein>
<dbReference type="GO" id="GO:0008483">
    <property type="term" value="F:transaminase activity"/>
    <property type="evidence" value="ECO:0007669"/>
    <property type="project" value="UniProtKB-KW"/>
</dbReference>
<evidence type="ECO:0000313" key="3">
    <source>
        <dbReference type="EMBL" id="EFL50068.1"/>
    </source>
</evidence>
<dbReference type="InterPro" id="IPR015422">
    <property type="entry name" value="PyrdxlP-dep_Trfase_small"/>
</dbReference>
<feature type="domain" description="Aminotransferase class I/classII large" evidence="2">
    <location>
        <begin position="38"/>
        <end position="383"/>
    </location>
</feature>
<dbReference type="Gene3D" id="3.90.1150.10">
    <property type="entry name" value="Aspartate Aminotransferase, domain 1"/>
    <property type="match status" value="2"/>
</dbReference>
<dbReference type="EMBL" id="AECZ01000026">
    <property type="protein sequence ID" value="EFL50068.1"/>
    <property type="molecule type" value="Genomic_DNA"/>
</dbReference>
<dbReference type="SUPFAM" id="SSF53383">
    <property type="entry name" value="PLP-dependent transferases"/>
    <property type="match status" value="1"/>
</dbReference>
<dbReference type="RefSeq" id="WP_005995519.1">
    <property type="nucleotide sequence ID" value="NZ_AECZ01000026.1"/>
</dbReference>
<keyword evidence="1 3" id="KW-0032">Aminotransferase</keyword>
<comment type="cofactor">
    <cofactor evidence="1">
        <name>pyridoxal 5'-phosphate</name>
        <dbReference type="ChEBI" id="CHEBI:597326"/>
    </cofactor>
</comment>
<reference evidence="3 4" key="1">
    <citation type="submission" date="2010-08" db="EMBL/GenBank/DDBJ databases">
        <title>The draft genome of Desulfovibrio fructosovorans JJ.</title>
        <authorList>
            <consortium name="US DOE Joint Genome Institute (JGI-PGF)"/>
            <person name="Lucas S."/>
            <person name="Copeland A."/>
            <person name="Lapidus A."/>
            <person name="Cheng J.-F."/>
            <person name="Bruce D."/>
            <person name="Goodwin L."/>
            <person name="Pitluck S."/>
            <person name="Land M.L."/>
            <person name="Hauser L."/>
            <person name="Chang Y.-J."/>
            <person name="Jeffries C."/>
            <person name="Wall J.D."/>
            <person name="Stahl D.A."/>
            <person name="Arkin A.P."/>
            <person name="Dehal P."/>
            <person name="Stolyar S.M."/>
            <person name="Hazen T.C."/>
            <person name="Woyke T.J."/>
        </authorList>
    </citation>
    <scope>NUCLEOTIDE SEQUENCE [LARGE SCALE GENOMIC DNA]</scope>
    <source>
        <strain evidence="3 4">JJ</strain>
    </source>
</reference>
<proteinExistence type="inferred from homology"/>
<dbReference type="InterPro" id="IPR015421">
    <property type="entry name" value="PyrdxlP-dep_Trfase_major"/>
</dbReference>
<dbReference type="OrthoDB" id="9804474at2"/>
<dbReference type="Pfam" id="PF00155">
    <property type="entry name" value="Aminotran_1_2"/>
    <property type="match status" value="1"/>
</dbReference>
<dbReference type="AlphaFoldDB" id="E1JZX3"/>
<dbReference type="EC" id="2.6.1.-" evidence="1"/>
<dbReference type="InterPro" id="IPR004839">
    <property type="entry name" value="Aminotransferase_I/II_large"/>
</dbReference>
<evidence type="ECO:0000313" key="4">
    <source>
        <dbReference type="Proteomes" id="UP000006250"/>
    </source>
</evidence>
<sequence length="395" mass="43152">MQLVTEQMERYLSGGAWIRKIFEQGLELKKKYGEEAVCDFSLGNPDLPPPPVIGECLADLSCRMDKPFALGYMPNPGYPEVRAALAEHLRKEQDGAPITAGDVILTCGAAGGINVFFRTVLTPGDVVLCPSPYFVEYDFYAANHGATLTTVPTKPDTFELDIAAMEAAITPRTRVVMINSPNNPTGQIYSKETLIELSAMLTRQNAGRDRPIYLLADEPYRFLAYDGATVPSVLPLYPYSLVIGSFSKNLSLPGERVGFVVVSPDMPGREKLVAGMVFANRIMGFVNAPAVGQALLLRALGQEVDRTIYERRRKAMAGVLTRAGYSFFMPRGAFYFFPKSPIPDEVAFVERLAAERVLAVPGRGFGLPGHFRLAFCVDEAVINRSEAGFAKAMAG</sequence>
<comment type="caution">
    <text evidence="3">The sequence shown here is derived from an EMBL/GenBank/DDBJ whole genome shotgun (WGS) entry which is preliminary data.</text>
</comment>
<organism evidence="3 4">
    <name type="scientific">Solidesulfovibrio fructosivorans JJ]</name>
    <dbReference type="NCBI Taxonomy" id="596151"/>
    <lineage>
        <taxon>Bacteria</taxon>
        <taxon>Pseudomonadati</taxon>
        <taxon>Thermodesulfobacteriota</taxon>
        <taxon>Desulfovibrionia</taxon>
        <taxon>Desulfovibrionales</taxon>
        <taxon>Desulfovibrionaceae</taxon>
        <taxon>Solidesulfovibrio</taxon>
    </lineage>
</organism>
<comment type="similarity">
    <text evidence="1">Belongs to the class-I pyridoxal-phosphate-dependent aminotransferase family.</text>
</comment>
<dbReference type="PANTHER" id="PTHR42691">
    <property type="entry name" value="ASPARTATE AMINOTRANSFERASE YHDR-RELATED"/>
    <property type="match status" value="1"/>
</dbReference>
<dbReference type="Proteomes" id="UP000006250">
    <property type="component" value="Unassembled WGS sequence"/>
</dbReference>
<dbReference type="PANTHER" id="PTHR42691:SF1">
    <property type="entry name" value="ASPARTATE AMINOTRANSFERASE YHDR-RELATED"/>
    <property type="match status" value="1"/>
</dbReference>
<evidence type="ECO:0000256" key="1">
    <source>
        <dbReference type="RuleBase" id="RU000481"/>
    </source>
</evidence>
<dbReference type="eggNOG" id="COG0436">
    <property type="taxonomic scope" value="Bacteria"/>
</dbReference>
<keyword evidence="1 3" id="KW-0808">Transferase</keyword>
<keyword evidence="4" id="KW-1185">Reference proteome</keyword>
<dbReference type="NCBIfam" id="NF005305">
    <property type="entry name" value="PRK06836.1"/>
    <property type="match status" value="1"/>
</dbReference>
<name>E1JZX3_SOLFR</name>
<evidence type="ECO:0000259" key="2">
    <source>
        <dbReference type="Pfam" id="PF00155"/>
    </source>
</evidence>
<dbReference type="Gene3D" id="3.40.640.10">
    <property type="entry name" value="Type I PLP-dependent aspartate aminotransferase-like (Major domain)"/>
    <property type="match status" value="1"/>
</dbReference>
<dbReference type="GO" id="GO:0030170">
    <property type="term" value="F:pyridoxal phosphate binding"/>
    <property type="evidence" value="ECO:0007669"/>
    <property type="project" value="InterPro"/>
</dbReference>
<dbReference type="PROSITE" id="PS00105">
    <property type="entry name" value="AA_TRANSFER_CLASS_1"/>
    <property type="match status" value="1"/>
</dbReference>
<dbReference type="InterPro" id="IPR015424">
    <property type="entry name" value="PyrdxlP-dep_Trfase"/>
</dbReference>